<organism evidence="9 10">
    <name type="scientific">Phytohabitans houttuyneae</name>
    <dbReference type="NCBI Taxonomy" id="1076126"/>
    <lineage>
        <taxon>Bacteria</taxon>
        <taxon>Bacillati</taxon>
        <taxon>Actinomycetota</taxon>
        <taxon>Actinomycetes</taxon>
        <taxon>Micromonosporales</taxon>
        <taxon>Micromonosporaceae</taxon>
    </lineage>
</organism>
<accession>A0A6V8K5B5</accession>
<feature type="region of interest" description="Disordered" evidence="6">
    <location>
        <begin position="693"/>
        <end position="772"/>
    </location>
</feature>
<comment type="caution">
    <text evidence="9">The sequence shown here is derived from an EMBL/GenBank/DDBJ whole genome shotgun (WGS) entry which is preliminary data.</text>
</comment>
<dbReference type="Proteomes" id="UP000482800">
    <property type="component" value="Unassembled WGS sequence"/>
</dbReference>
<dbReference type="EMBL" id="BLPF01000001">
    <property type="protein sequence ID" value="GFJ77166.1"/>
    <property type="molecule type" value="Genomic_DNA"/>
</dbReference>
<reference evidence="9 10" key="2">
    <citation type="submission" date="2020-03" db="EMBL/GenBank/DDBJ databases">
        <authorList>
            <person name="Ichikawa N."/>
            <person name="Kimura A."/>
            <person name="Kitahashi Y."/>
            <person name="Uohara A."/>
        </authorList>
    </citation>
    <scope>NUCLEOTIDE SEQUENCE [LARGE SCALE GENOMIC DNA]</scope>
    <source>
        <strain evidence="9 10">NBRC 108639</strain>
    </source>
</reference>
<feature type="compositionally biased region" description="Low complexity" evidence="6">
    <location>
        <begin position="735"/>
        <end position="750"/>
    </location>
</feature>
<evidence type="ECO:0000256" key="3">
    <source>
        <dbReference type="ARBA" id="ARBA00012756"/>
    </source>
</evidence>
<evidence type="ECO:0000256" key="6">
    <source>
        <dbReference type="SAM" id="MobiDB-lite"/>
    </source>
</evidence>
<keyword evidence="4" id="KW-0378">Hydrolase</keyword>
<evidence type="ECO:0000313" key="9">
    <source>
        <dbReference type="EMBL" id="GFJ77166.1"/>
    </source>
</evidence>
<evidence type="ECO:0000259" key="7">
    <source>
        <dbReference type="Pfam" id="PF02449"/>
    </source>
</evidence>
<feature type="compositionally biased region" description="Basic residues" evidence="6">
    <location>
        <begin position="811"/>
        <end position="826"/>
    </location>
</feature>
<dbReference type="GO" id="GO:0005975">
    <property type="term" value="P:carbohydrate metabolic process"/>
    <property type="evidence" value="ECO:0007669"/>
    <property type="project" value="InterPro"/>
</dbReference>
<evidence type="ECO:0000256" key="4">
    <source>
        <dbReference type="ARBA" id="ARBA00022801"/>
    </source>
</evidence>
<dbReference type="Pfam" id="PF02449">
    <property type="entry name" value="Glyco_hydro_42"/>
    <property type="match status" value="1"/>
</dbReference>
<protein>
    <recommendedName>
        <fullName evidence="3">beta-galactosidase</fullName>
        <ecNumber evidence="3">3.2.1.23</ecNumber>
    </recommendedName>
</protein>
<evidence type="ECO:0000256" key="5">
    <source>
        <dbReference type="ARBA" id="ARBA00023295"/>
    </source>
</evidence>
<dbReference type="Gene3D" id="3.20.20.80">
    <property type="entry name" value="Glycosidases"/>
    <property type="match status" value="1"/>
</dbReference>
<evidence type="ECO:0000313" key="10">
    <source>
        <dbReference type="Proteomes" id="UP000482800"/>
    </source>
</evidence>
<reference evidence="9 10" key="1">
    <citation type="submission" date="2020-03" db="EMBL/GenBank/DDBJ databases">
        <title>Whole genome shotgun sequence of Phytohabitans houttuyneae NBRC 108639.</title>
        <authorList>
            <person name="Komaki H."/>
            <person name="Tamura T."/>
        </authorList>
    </citation>
    <scope>NUCLEOTIDE SEQUENCE [LARGE SCALE GENOMIC DNA]</scope>
    <source>
        <strain evidence="9 10">NBRC 108639</strain>
    </source>
</reference>
<feature type="domain" description="Beta-galactosidase trimerisation" evidence="8">
    <location>
        <begin position="419"/>
        <end position="621"/>
    </location>
</feature>
<proteinExistence type="inferred from homology"/>
<gene>
    <name evidence="9" type="ORF">Phou_013460</name>
</gene>
<feature type="domain" description="Glycoside hydrolase family 42 N-terminal" evidence="7">
    <location>
        <begin position="36"/>
        <end position="405"/>
    </location>
</feature>
<dbReference type="InterPro" id="IPR017853">
    <property type="entry name" value="GH"/>
</dbReference>
<evidence type="ECO:0000256" key="1">
    <source>
        <dbReference type="ARBA" id="ARBA00001412"/>
    </source>
</evidence>
<dbReference type="GO" id="GO:0004565">
    <property type="term" value="F:beta-galactosidase activity"/>
    <property type="evidence" value="ECO:0007669"/>
    <property type="project" value="UniProtKB-EC"/>
</dbReference>
<feature type="compositionally biased region" description="Basic and acidic residues" evidence="6">
    <location>
        <begin position="827"/>
        <end position="843"/>
    </location>
</feature>
<dbReference type="InterPro" id="IPR029062">
    <property type="entry name" value="Class_I_gatase-like"/>
</dbReference>
<feature type="region of interest" description="Disordered" evidence="6">
    <location>
        <begin position="808"/>
        <end position="857"/>
    </location>
</feature>
<dbReference type="Gene3D" id="3.40.50.880">
    <property type="match status" value="1"/>
</dbReference>
<dbReference type="SUPFAM" id="SSF51445">
    <property type="entry name" value="(Trans)glycosidases"/>
    <property type="match status" value="1"/>
</dbReference>
<dbReference type="InterPro" id="IPR013529">
    <property type="entry name" value="Glyco_hydro_42_N"/>
</dbReference>
<dbReference type="PANTHER" id="PTHR36447">
    <property type="entry name" value="BETA-GALACTOSIDASE GANA"/>
    <property type="match status" value="1"/>
</dbReference>
<sequence length="1031" mass="110427">MSSEPSRPGALAVPGRTHRWLRWPDGGGPRLAYGADYNPEQWPRHVWDEDVRAMRSAGVNIVSLAIFSWARIEPAEGEYDFAWLDDVMDLLHRNGIAVDLATATASPPPWLSTKHPEILPVDRTGATLWPGGRQHWRPTSPVFRSHALRLVRAMAGRYAAHPALAAWHVNNELGCHNVYDFSDDAARAFRDWLRARYGTVEGLNAAWGTAFWAQRYGEFDQVLPPRQAASYPNPTQQLDFKRFSSDALRDYLRAEAEILRAATPDVPVTTNFMVMGETAGMNFADWASEVDFVANDHYVLPGPQGLDELSFSANLTGNLGGGRPWYLMEHSTSAVNWQPVNLAKRDGELARDSLTHVAHGADAVCFFQWRQSAAGAEKYHSAMVPHAGERSEVFRSASELGRTLAGLAPVAGVPRLPAPAAILFDWESWWASELDSHPTSRLRYRQEALDWYSAFLAVGIRADVLPVAAPFDGYGLVVAPILHVVPARLAARLGEYVARGGHLVTTYFSGIVDENDHVWLGGYPGALRELLGIRVEEFGPLLDGDSVALDTGVTGTLWTDRVDITDPAVEVLARYKTGEYAGRPAVTRRPAGTGSASYVSTRLGPAGLAPVLAQLADAAGVHSELPDPLRGRVELAIRGTHHFLVNRTDEPIELSGVPGTPYSAATSSRPAASPSAPPPTRLIRELVGVSAGVSTREVPDQPGRGCVPGRPQCGRGRPGARSGDRAGDRRGGVAAGPVGEEPEGRAPAGRQAAVPVEVSRGDRGAGLGDRRVPGLGDLLAAAEAERGGPGRPGGGAGIADGDLALEATRPLAHHPVRRRARATRGRRCGDGRRGDRRRGDRRCGDRRRGRCGAAERPHQGRVPALGHLLEAGVVRVYAVAGVRGRVEAGPLVDDRDGRLGGGEAGRPGRYPVVVRDHVGRARGAGVGAHRDDLRHDDLHVGVVCAHLADQLGERRDLVVGRDVAAPHVVRAEVHEHDVRVGGGQPRRQLVLVGDAGGREAAVAFVVGVERDRAAAAGLGADEVDVGVAAPL</sequence>
<comment type="catalytic activity">
    <reaction evidence="1">
        <text>Hydrolysis of terminal non-reducing beta-D-galactose residues in beta-D-galactosides.</text>
        <dbReference type="EC" id="3.2.1.23"/>
    </reaction>
</comment>
<dbReference type="PANTHER" id="PTHR36447:SF1">
    <property type="entry name" value="BETA-GALACTOSIDASE GANA"/>
    <property type="match status" value="1"/>
</dbReference>
<dbReference type="Pfam" id="PF08532">
    <property type="entry name" value="Glyco_hydro_42M"/>
    <property type="match status" value="1"/>
</dbReference>
<evidence type="ECO:0000259" key="8">
    <source>
        <dbReference type="Pfam" id="PF08532"/>
    </source>
</evidence>
<feature type="region of interest" description="Disordered" evidence="6">
    <location>
        <begin position="651"/>
        <end position="680"/>
    </location>
</feature>
<keyword evidence="5" id="KW-0326">Glycosidase</keyword>
<name>A0A6V8K5B5_9ACTN</name>
<dbReference type="AlphaFoldDB" id="A0A6V8K5B5"/>
<dbReference type="InterPro" id="IPR003476">
    <property type="entry name" value="Glyco_hydro_42"/>
</dbReference>
<keyword evidence="10" id="KW-1185">Reference proteome</keyword>
<dbReference type="GO" id="GO:0009341">
    <property type="term" value="C:beta-galactosidase complex"/>
    <property type="evidence" value="ECO:0007669"/>
    <property type="project" value="InterPro"/>
</dbReference>
<feature type="compositionally biased region" description="Basic and acidic residues" evidence="6">
    <location>
        <begin position="722"/>
        <end position="731"/>
    </location>
</feature>
<feature type="compositionally biased region" description="Low complexity" evidence="6">
    <location>
        <begin position="663"/>
        <end position="674"/>
    </location>
</feature>
<feature type="compositionally biased region" description="Basic and acidic residues" evidence="6">
    <location>
        <begin position="759"/>
        <end position="772"/>
    </location>
</feature>
<dbReference type="SUPFAM" id="SSF52317">
    <property type="entry name" value="Class I glutamine amidotransferase-like"/>
    <property type="match status" value="1"/>
</dbReference>
<dbReference type="EC" id="3.2.1.23" evidence="3"/>
<dbReference type="CDD" id="cd03143">
    <property type="entry name" value="A4_beta-galactosidase_middle_domain"/>
    <property type="match status" value="1"/>
</dbReference>
<dbReference type="InterPro" id="IPR013738">
    <property type="entry name" value="Beta_galactosidase_Trimer"/>
</dbReference>
<evidence type="ECO:0000256" key="2">
    <source>
        <dbReference type="ARBA" id="ARBA00005940"/>
    </source>
</evidence>
<comment type="similarity">
    <text evidence="2">Belongs to the glycosyl hydrolase 42 family.</text>
</comment>
<feature type="compositionally biased region" description="Low complexity" evidence="6">
    <location>
        <begin position="701"/>
        <end position="721"/>
    </location>
</feature>